<dbReference type="PROSITE" id="PS50994">
    <property type="entry name" value="INTEGRASE"/>
    <property type="match status" value="1"/>
</dbReference>
<dbReference type="SUPFAM" id="SSF53098">
    <property type="entry name" value="Ribonuclease H-like"/>
    <property type="match status" value="1"/>
</dbReference>
<sequence>MTREVRSFVQACPVCAQQKSSNQRPAGLLHPLPIPQRPWSHISMDFVTGLPASEGNTVVLVVVDRFSKAAHFIPLPKLPSAKETADLILQNVVRIHGTPVDIVSDRGPQFMSRYWKAFWSLLGSSVSLSSGFHPQSNGQTEWINQELEKYLCCFTSHQPSSWSRFLLWAELAHNTLRSSSTGLSPFKCQFGFKPPLFFSQEIEVGVPNAERFVKRCRRTWKRAHAALKRASARHKRSTDKRRRATPHYRIGQRVWLSAKDLPLKVESKKLAPRFVGPFKITSRVNPVAYRLALPRSLRVRPTFHVSRLKPVLTSLVSPSSHPSRPPLVL</sequence>
<dbReference type="FunFam" id="3.30.420.10:FF:000032">
    <property type="entry name" value="Retrovirus-related Pol polyprotein from transposon 297-like Protein"/>
    <property type="match status" value="1"/>
</dbReference>
<feature type="domain" description="Integrase catalytic" evidence="1">
    <location>
        <begin position="34"/>
        <end position="193"/>
    </location>
</feature>
<dbReference type="STRING" id="62062.ENSHHUP00000055913"/>
<evidence type="ECO:0000313" key="2">
    <source>
        <dbReference type="Ensembl" id="ENSHHUP00000055913.1"/>
    </source>
</evidence>
<protein>
    <recommendedName>
        <fullName evidence="1">Integrase catalytic domain-containing protein</fullName>
    </recommendedName>
</protein>
<dbReference type="GeneTree" id="ENSGT00940000163772"/>
<dbReference type="GO" id="GO:0015074">
    <property type="term" value="P:DNA integration"/>
    <property type="evidence" value="ECO:0007669"/>
    <property type="project" value="InterPro"/>
</dbReference>
<dbReference type="Pfam" id="PF24626">
    <property type="entry name" value="SH3_Tf2-1"/>
    <property type="match status" value="1"/>
</dbReference>
<dbReference type="InterPro" id="IPR036397">
    <property type="entry name" value="RNaseH_sf"/>
</dbReference>
<accession>A0A4W5P1G0</accession>
<dbReference type="GO" id="GO:0003676">
    <property type="term" value="F:nucleic acid binding"/>
    <property type="evidence" value="ECO:0007669"/>
    <property type="project" value="InterPro"/>
</dbReference>
<reference evidence="2" key="2">
    <citation type="submission" date="2025-08" db="UniProtKB">
        <authorList>
            <consortium name="Ensembl"/>
        </authorList>
    </citation>
    <scope>IDENTIFICATION</scope>
</reference>
<proteinExistence type="predicted"/>
<name>A0A4W5P1G0_9TELE</name>
<dbReference type="Pfam" id="PF00665">
    <property type="entry name" value="rve"/>
    <property type="match status" value="1"/>
</dbReference>
<dbReference type="InterPro" id="IPR050951">
    <property type="entry name" value="Retrovirus_Pol_polyprotein"/>
</dbReference>
<reference evidence="3" key="1">
    <citation type="submission" date="2018-06" db="EMBL/GenBank/DDBJ databases">
        <title>Genome assembly of Danube salmon.</title>
        <authorList>
            <person name="Macqueen D.J."/>
            <person name="Gundappa M.K."/>
        </authorList>
    </citation>
    <scope>NUCLEOTIDE SEQUENCE [LARGE SCALE GENOMIC DNA]</scope>
</reference>
<dbReference type="Ensembl" id="ENSHHUT00000057848.1">
    <property type="protein sequence ID" value="ENSHHUP00000055913.1"/>
    <property type="gene ID" value="ENSHHUG00000033412.1"/>
</dbReference>
<reference evidence="2" key="3">
    <citation type="submission" date="2025-09" db="UniProtKB">
        <authorList>
            <consortium name="Ensembl"/>
        </authorList>
    </citation>
    <scope>IDENTIFICATION</scope>
</reference>
<evidence type="ECO:0000259" key="1">
    <source>
        <dbReference type="PROSITE" id="PS50994"/>
    </source>
</evidence>
<dbReference type="PANTHER" id="PTHR37984:SF5">
    <property type="entry name" value="PROTEIN NYNRIN-LIKE"/>
    <property type="match status" value="1"/>
</dbReference>
<dbReference type="Proteomes" id="UP000314982">
    <property type="component" value="Unassembled WGS sequence"/>
</dbReference>
<dbReference type="AlphaFoldDB" id="A0A4W5P1G0"/>
<organism evidence="2 3">
    <name type="scientific">Hucho hucho</name>
    <name type="common">huchen</name>
    <dbReference type="NCBI Taxonomy" id="62062"/>
    <lineage>
        <taxon>Eukaryota</taxon>
        <taxon>Metazoa</taxon>
        <taxon>Chordata</taxon>
        <taxon>Craniata</taxon>
        <taxon>Vertebrata</taxon>
        <taxon>Euteleostomi</taxon>
        <taxon>Actinopterygii</taxon>
        <taxon>Neopterygii</taxon>
        <taxon>Teleostei</taxon>
        <taxon>Protacanthopterygii</taxon>
        <taxon>Salmoniformes</taxon>
        <taxon>Salmonidae</taxon>
        <taxon>Salmoninae</taxon>
        <taxon>Hucho</taxon>
    </lineage>
</organism>
<dbReference type="InterPro" id="IPR012337">
    <property type="entry name" value="RNaseH-like_sf"/>
</dbReference>
<dbReference type="InterPro" id="IPR001584">
    <property type="entry name" value="Integrase_cat-core"/>
</dbReference>
<dbReference type="Gene3D" id="3.30.420.10">
    <property type="entry name" value="Ribonuclease H-like superfamily/Ribonuclease H"/>
    <property type="match status" value="1"/>
</dbReference>
<keyword evidence="3" id="KW-1185">Reference proteome</keyword>
<dbReference type="InterPro" id="IPR056924">
    <property type="entry name" value="SH3_Tf2-1"/>
</dbReference>
<evidence type="ECO:0000313" key="3">
    <source>
        <dbReference type="Proteomes" id="UP000314982"/>
    </source>
</evidence>
<dbReference type="PANTHER" id="PTHR37984">
    <property type="entry name" value="PROTEIN CBG26694"/>
    <property type="match status" value="1"/>
</dbReference>